<dbReference type="Proteomes" id="UP001175211">
    <property type="component" value="Unassembled WGS sequence"/>
</dbReference>
<dbReference type="AlphaFoldDB" id="A0AA39NNN3"/>
<protein>
    <submittedName>
        <fullName evidence="2">Uncharacterized protein</fullName>
    </submittedName>
</protein>
<dbReference type="RefSeq" id="XP_060338784.1">
    <property type="nucleotide sequence ID" value="XM_060469041.1"/>
</dbReference>
<reference evidence="2" key="1">
    <citation type="submission" date="2023-06" db="EMBL/GenBank/DDBJ databases">
        <authorList>
            <consortium name="Lawrence Berkeley National Laboratory"/>
            <person name="Ahrendt S."/>
            <person name="Sahu N."/>
            <person name="Indic B."/>
            <person name="Wong-Bajracharya J."/>
            <person name="Merenyi Z."/>
            <person name="Ke H.-M."/>
            <person name="Monk M."/>
            <person name="Kocsube S."/>
            <person name="Drula E."/>
            <person name="Lipzen A."/>
            <person name="Balint B."/>
            <person name="Henrissat B."/>
            <person name="Andreopoulos B."/>
            <person name="Martin F.M."/>
            <person name="Harder C.B."/>
            <person name="Rigling D."/>
            <person name="Ford K.L."/>
            <person name="Foster G.D."/>
            <person name="Pangilinan J."/>
            <person name="Papanicolaou A."/>
            <person name="Barry K."/>
            <person name="LaButti K."/>
            <person name="Viragh M."/>
            <person name="Koriabine M."/>
            <person name="Yan M."/>
            <person name="Riley R."/>
            <person name="Champramary S."/>
            <person name="Plett K.L."/>
            <person name="Tsai I.J."/>
            <person name="Slot J."/>
            <person name="Sipos G."/>
            <person name="Plett J."/>
            <person name="Nagy L.G."/>
            <person name="Grigoriev I.V."/>
        </authorList>
    </citation>
    <scope>NUCLEOTIDE SEQUENCE</scope>
    <source>
        <strain evidence="2">CCBAS 213</strain>
    </source>
</reference>
<organism evidence="2 3">
    <name type="scientific">Armillaria tabescens</name>
    <name type="common">Ringless honey mushroom</name>
    <name type="synonym">Agaricus tabescens</name>
    <dbReference type="NCBI Taxonomy" id="1929756"/>
    <lineage>
        <taxon>Eukaryota</taxon>
        <taxon>Fungi</taxon>
        <taxon>Dikarya</taxon>
        <taxon>Basidiomycota</taxon>
        <taxon>Agaricomycotina</taxon>
        <taxon>Agaricomycetes</taxon>
        <taxon>Agaricomycetidae</taxon>
        <taxon>Agaricales</taxon>
        <taxon>Marasmiineae</taxon>
        <taxon>Physalacriaceae</taxon>
        <taxon>Desarmillaria</taxon>
    </lineage>
</organism>
<keyword evidence="3" id="KW-1185">Reference proteome</keyword>
<evidence type="ECO:0000313" key="3">
    <source>
        <dbReference type="Proteomes" id="UP001175211"/>
    </source>
</evidence>
<comment type="caution">
    <text evidence="2">The sequence shown here is derived from an EMBL/GenBank/DDBJ whole genome shotgun (WGS) entry which is preliminary data.</text>
</comment>
<evidence type="ECO:0000313" key="2">
    <source>
        <dbReference type="EMBL" id="KAK0468991.1"/>
    </source>
</evidence>
<feature type="region of interest" description="Disordered" evidence="1">
    <location>
        <begin position="79"/>
        <end position="112"/>
    </location>
</feature>
<dbReference type="EMBL" id="JAUEPS010000001">
    <property type="protein sequence ID" value="KAK0468991.1"/>
    <property type="molecule type" value="Genomic_DNA"/>
</dbReference>
<name>A0AA39NNN3_ARMTA</name>
<accession>A0AA39NNN3</accession>
<dbReference type="GeneID" id="85352589"/>
<sequence length="260" mass="28816">MSSDRQIGSHCLSSLLDDPILVGTVENTNYGIDPVLEYDDGLFVGYTHTGKMNIFDTPEFEHNRYVLGPQFGRQQTLRFGGSPITPATTLTGDGGVPRENSGPGGGGERRGTCPRVRTLHEDFPSSTIAEAGSVSSTINYHAPVNFDYHPKAKPWWDRGITVTSLVVEVSEEITEEALGKIVVNMEVKGNLIDFFWYYEPSLITKITEDNIYPEAFFDILCLSPYGHFTVYIGFCLDHISGLVCVRSRCTTPTYTMLLGR</sequence>
<gene>
    <name evidence="2" type="ORF">EV420DRAFT_1472301</name>
</gene>
<evidence type="ECO:0000256" key="1">
    <source>
        <dbReference type="SAM" id="MobiDB-lite"/>
    </source>
</evidence>
<proteinExistence type="predicted"/>